<feature type="compositionally biased region" description="Low complexity" evidence="1">
    <location>
        <begin position="86"/>
        <end position="105"/>
    </location>
</feature>
<feature type="region of interest" description="Disordered" evidence="1">
    <location>
        <begin position="70"/>
        <end position="112"/>
    </location>
</feature>
<evidence type="ECO:0000256" key="1">
    <source>
        <dbReference type="SAM" id="MobiDB-lite"/>
    </source>
</evidence>
<keyword evidence="2" id="KW-1133">Transmembrane helix</keyword>
<keyword evidence="5" id="KW-1185">Reference proteome</keyword>
<name>A0A016SJQ6_9BILA</name>
<dbReference type="Proteomes" id="UP000024635">
    <property type="component" value="Unassembled WGS sequence"/>
</dbReference>
<evidence type="ECO:0000256" key="2">
    <source>
        <dbReference type="SAM" id="Phobius"/>
    </source>
</evidence>
<dbReference type="InterPro" id="IPR036941">
    <property type="entry name" value="Rcpt_L-dom_sf"/>
</dbReference>
<dbReference type="InterPro" id="IPR000494">
    <property type="entry name" value="Rcpt_L-dom"/>
</dbReference>
<keyword evidence="2" id="KW-0472">Membrane</keyword>
<dbReference type="EMBL" id="JARK01001548">
    <property type="protein sequence ID" value="EYB90885.1"/>
    <property type="molecule type" value="Genomic_DNA"/>
</dbReference>
<protein>
    <recommendedName>
        <fullName evidence="3">Receptor L-domain domain-containing protein</fullName>
    </recommendedName>
</protein>
<proteinExistence type="predicted"/>
<dbReference type="AlphaFoldDB" id="A0A016SJQ6"/>
<evidence type="ECO:0000313" key="5">
    <source>
        <dbReference type="Proteomes" id="UP000024635"/>
    </source>
</evidence>
<feature type="domain" description="Receptor L-domain" evidence="3">
    <location>
        <begin position="3"/>
        <end position="65"/>
    </location>
</feature>
<comment type="caution">
    <text evidence="4">The sequence shown here is derived from an EMBL/GenBank/DDBJ whole genome shotgun (WGS) entry which is preliminary data.</text>
</comment>
<evidence type="ECO:0000313" key="4">
    <source>
        <dbReference type="EMBL" id="EYB90885.1"/>
    </source>
</evidence>
<reference evidence="5" key="1">
    <citation type="journal article" date="2015" name="Nat. Genet.">
        <title>The genome and transcriptome of the zoonotic hookworm Ancylostoma ceylanicum identify infection-specific gene families.</title>
        <authorList>
            <person name="Schwarz E.M."/>
            <person name="Hu Y."/>
            <person name="Antoshechkin I."/>
            <person name="Miller M.M."/>
            <person name="Sternberg P.W."/>
            <person name="Aroian R.V."/>
        </authorList>
    </citation>
    <scope>NUCLEOTIDE SEQUENCE</scope>
    <source>
        <strain evidence="5">HY135</strain>
    </source>
</reference>
<feature type="transmembrane region" description="Helical" evidence="2">
    <location>
        <begin position="150"/>
        <end position="175"/>
    </location>
</feature>
<accession>A0A016SJQ6</accession>
<evidence type="ECO:0000259" key="3">
    <source>
        <dbReference type="Pfam" id="PF01030"/>
    </source>
</evidence>
<dbReference type="Pfam" id="PF01030">
    <property type="entry name" value="Recep_L_domain"/>
    <property type="match status" value="1"/>
</dbReference>
<gene>
    <name evidence="4" type="primary">Acey_s0212.g2219</name>
    <name evidence="4" type="ORF">Y032_0212g2219</name>
</gene>
<sequence length="221" mass="24757">MDNLEQIERIIGRLIVRNNVAVPDLRYLKNLKIINNSESEEPGLLIENNTNFKNTGMVSLEKVINKVKPTTPKAEEEKTGAEEIFTTSESSTLQTTTENLQTGTGMPHKKTSDPLAMRKKIAKQLLDSVFKELDEEQKKRQLSQAKDAKIIWLVAIILLLCVLAAIIGILSAIWYKKRTDRMMGKGGEWSRSHNPEKVSLICTKSVSKVASRVLDARAARA</sequence>
<dbReference type="Gene3D" id="3.80.20.20">
    <property type="entry name" value="Receptor L-domain"/>
    <property type="match status" value="1"/>
</dbReference>
<organism evidence="4 5">
    <name type="scientific">Ancylostoma ceylanicum</name>
    <dbReference type="NCBI Taxonomy" id="53326"/>
    <lineage>
        <taxon>Eukaryota</taxon>
        <taxon>Metazoa</taxon>
        <taxon>Ecdysozoa</taxon>
        <taxon>Nematoda</taxon>
        <taxon>Chromadorea</taxon>
        <taxon>Rhabditida</taxon>
        <taxon>Rhabditina</taxon>
        <taxon>Rhabditomorpha</taxon>
        <taxon>Strongyloidea</taxon>
        <taxon>Ancylostomatidae</taxon>
        <taxon>Ancylostomatinae</taxon>
        <taxon>Ancylostoma</taxon>
    </lineage>
</organism>
<dbReference type="SUPFAM" id="SSF52058">
    <property type="entry name" value="L domain-like"/>
    <property type="match status" value="1"/>
</dbReference>
<feature type="non-terminal residue" evidence="4">
    <location>
        <position position="1"/>
    </location>
</feature>
<keyword evidence="2" id="KW-0812">Transmembrane</keyword>